<gene>
    <name evidence="1" type="ORF">GIB67_023121</name>
</gene>
<sequence>NNRTLSSLLSIAPPLPRPNRVLSAALPIPKPQRHSSLQPHDSIASPLLRLNRVIQVHDLSPFA</sequence>
<accession>A0A7J7M5L6</accession>
<proteinExistence type="predicted"/>
<reference evidence="1 2" key="1">
    <citation type="journal article" date="2020" name="IScience">
        <title>Genome Sequencing of the Endangered Kingdonia uniflora (Circaeasteraceae, Ranunculales) Reveals Potential Mechanisms of Evolutionary Specialization.</title>
        <authorList>
            <person name="Sun Y."/>
            <person name="Deng T."/>
            <person name="Zhang A."/>
            <person name="Moore M.J."/>
            <person name="Landis J.B."/>
            <person name="Lin N."/>
            <person name="Zhang H."/>
            <person name="Zhang X."/>
            <person name="Huang J."/>
            <person name="Zhang X."/>
            <person name="Sun H."/>
            <person name="Wang H."/>
        </authorList>
    </citation>
    <scope>NUCLEOTIDE SEQUENCE [LARGE SCALE GENOMIC DNA]</scope>
    <source>
        <strain evidence="1">TB1705</strain>
        <tissue evidence="1">Leaf</tissue>
    </source>
</reference>
<keyword evidence="2" id="KW-1185">Reference proteome</keyword>
<feature type="non-terminal residue" evidence="1">
    <location>
        <position position="1"/>
    </location>
</feature>
<protein>
    <submittedName>
        <fullName evidence="1">Uncharacterized protein</fullName>
    </submittedName>
</protein>
<evidence type="ECO:0000313" key="2">
    <source>
        <dbReference type="Proteomes" id="UP000541444"/>
    </source>
</evidence>
<dbReference type="EMBL" id="JACGCM010001753">
    <property type="protein sequence ID" value="KAF6150166.1"/>
    <property type="molecule type" value="Genomic_DNA"/>
</dbReference>
<dbReference type="AlphaFoldDB" id="A0A7J7M5L6"/>
<organism evidence="1 2">
    <name type="scientific">Kingdonia uniflora</name>
    <dbReference type="NCBI Taxonomy" id="39325"/>
    <lineage>
        <taxon>Eukaryota</taxon>
        <taxon>Viridiplantae</taxon>
        <taxon>Streptophyta</taxon>
        <taxon>Embryophyta</taxon>
        <taxon>Tracheophyta</taxon>
        <taxon>Spermatophyta</taxon>
        <taxon>Magnoliopsida</taxon>
        <taxon>Ranunculales</taxon>
        <taxon>Circaeasteraceae</taxon>
        <taxon>Kingdonia</taxon>
    </lineage>
</organism>
<dbReference type="Proteomes" id="UP000541444">
    <property type="component" value="Unassembled WGS sequence"/>
</dbReference>
<evidence type="ECO:0000313" key="1">
    <source>
        <dbReference type="EMBL" id="KAF6150166.1"/>
    </source>
</evidence>
<name>A0A7J7M5L6_9MAGN</name>
<comment type="caution">
    <text evidence="1">The sequence shown here is derived from an EMBL/GenBank/DDBJ whole genome shotgun (WGS) entry which is preliminary data.</text>
</comment>